<comment type="caution">
    <text evidence="2">The sequence shown here is derived from an EMBL/GenBank/DDBJ whole genome shotgun (WGS) entry which is preliminary data.</text>
</comment>
<feature type="compositionally biased region" description="Low complexity" evidence="1">
    <location>
        <begin position="64"/>
        <end position="73"/>
    </location>
</feature>
<feature type="compositionally biased region" description="Pro residues" evidence="1">
    <location>
        <begin position="154"/>
        <end position="167"/>
    </location>
</feature>
<gene>
    <name evidence="2" type="ORF">HNR26_002109</name>
</gene>
<dbReference type="AlphaFoldDB" id="A0A7W8MCQ4"/>
<accession>A0A7W8MCQ4</accession>
<evidence type="ECO:0000256" key="1">
    <source>
        <dbReference type="SAM" id="MobiDB-lite"/>
    </source>
</evidence>
<feature type="region of interest" description="Disordered" evidence="1">
    <location>
        <begin position="147"/>
        <end position="182"/>
    </location>
</feature>
<dbReference type="RefSeq" id="WP_377344257.1">
    <property type="nucleotide sequence ID" value="NZ_JBHRVS010000001.1"/>
</dbReference>
<reference evidence="2 3" key="1">
    <citation type="submission" date="2020-08" db="EMBL/GenBank/DDBJ databases">
        <title>Genomic Encyclopedia of Type Strains, Phase IV (KMG-IV): sequencing the most valuable type-strain genomes for metagenomic binning, comparative biology and taxonomic classification.</title>
        <authorList>
            <person name="Goeker M."/>
        </authorList>
    </citation>
    <scope>NUCLEOTIDE SEQUENCE [LARGE SCALE GENOMIC DNA]</scope>
    <source>
        <strain evidence="2 3">DSM 26376</strain>
    </source>
</reference>
<proteinExistence type="predicted"/>
<feature type="region of interest" description="Disordered" evidence="1">
    <location>
        <begin position="54"/>
        <end position="73"/>
    </location>
</feature>
<keyword evidence="3" id="KW-1185">Reference proteome</keyword>
<protein>
    <submittedName>
        <fullName evidence="2">Uncharacterized protein</fullName>
    </submittedName>
</protein>
<dbReference type="EMBL" id="JACHGA010000004">
    <property type="protein sequence ID" value="MBB5276057.1"/>
    <property type="molecule type" value="Genomic_DNA"/>
</dbReference>
<dbReference type="Proteomes" id="UP000550895">
    <property type="component" value="Unassembled WGS sequence"/>
</dbReference>
<name>A0A7W8MCQ4_9HYPH</name>
<sequence length="192" mass="20669">MTASGVGPVPLLRLRSVATLVEDTLPLRDSSSSGFVPRICQRVGKLAVRGSSASADFQKPQASPPVGSSSSGSVMLVSDEAPEATCLSKYVAPSGASFGVYSRCMRLSGKAATVLCPRPRVKPEDDPRTEDDRARVRLWHHREMTRQPGRWPGRFPPDGAPYRPGPSPGGCGLRSFSTSAHHPRRFCRPSGW</sequence>
<organism evidence="2 3">
    <name type="scientific">Rhizobium rosettiformans</name>
    <dbReference type="NCBI Taxonomy" id="1368430"/>
    <lineage>
        <taxon>Bacteria</taxon>
        <taxon>Pseudomonadati</taxon>
        <taxon>Pseudomonadota</taxon>
        <taxon>Alphaproteobacteria</taxon>
        <taxon>Hyphomicrobiales</taxon>
        <taxon>Rhizobiaceae</taxon>
        <taxon>Rhizobium/Agrobacterium group</taxon>
        <taxon>Rhizobium</taxon>
    </lineage>
</organism>
<evidence type="ECO:0000313" key="2">
    <source>
        <dbReference type="EMBL" id="MBB5276057.1"/>
    </source>
</evidence>
<evidence type="ECO:0000313" key="3">
    <source>
        <dbReference type="Proteomes" id="UP000550895"/>
    </source>
</evidence>